<dbReference type="RefSeq" id="WP_126674527.1">
    <property type="nucleotide sequence ID" value="NZ_RYZR01000007.1"/>
</dbReference>
<evidence type="ECO:0000313" key="3">
    <source>
        <dbReference type="EMBL" id="RUL62083.1"/>
    </source>
</evidence>
<feature type="region of interest" description="Disordered" evidence="1">
    <location>
        <begin position="133"/>
        <end position="186"/>
    </location>
</feature>
<feature type="compositionally biased region" description="Polar residues" evidence="1">
    <location>
        <begin position="152"/>
        <end position="171"/>
    </location>
</feature>
<dbReference type="AlphaFoldDB" id="A0A432LPX8"/>
<dbReference type="OrthoDB" id="5956287at2"/>
<gene>
    <name evidence="3" type="ORF">EKH79_14335</name>
</gene>
<dbReference type="Proteomes" id="UP000267077">
    <property type="component" value="Unassembled WGS sequence"/>
</dbReference>
<proteinExistence type="predicted"/>
<keyword evidence="4" id="KW-1185">Reference proteome</keyword>
<sequence length="201" mass="20963">MRLLAILLLLLLPFGMARAQSDIHRCVGASGGVIFTDRACSDLNASPAVPAPTVSASASDAPTSIAQPPPVLCASDMTQLKQAVVDAFADRNPNRLAGLMLWEGSGREAVVANIREFTRMMAHPLVGVRASEYTSTAPPSSSTSTGTDPSVLSMSATPSPSPPQGDSLSVETESDDGSGATQETHFGVVRHDGCLWLEPPY</sequence>
<keyword evidence="2" id="KW-0732">Signal</keyword>
<feature type="signal peptide" evidence="2">
    <location>
        <begin position="1"/>
        <end position="19"/>
    </location>
</feature>
<reference evidence="3 4" key="1">
    <citation type="submission" date="2018-12" db="EMBL/GenBank/DDBJ databases">
        <title>Dyella dinghuensis sp. nov. DHOA06 and Dyella choica sp. nov. 4M-K27, isolated from forest soil.</title>
        <authorList>
            <person name="Qiu L.-H."/>
            <person name="Gao Z.-H."/>
        </authorList>
    </citation>
    <scope>NUCLEOTIDE SEQUENCE [LARGE SCALE GENOMIC DNA]</scope>
    <source>
        <strain evidence="3 4">DHOA06</strain>
    </source>
</reference>
<evidence type="ECO:0000313" key="4">
    <source>
        <dbReference type="Proteomes" id="UP000267077"/>
    </source>
</evidence>
<comment type="caution">
    <text evidence="3">The sequence shown here is derived from an EMBL/GenBank/DDBJ whole genome shotgun (WGS) entry which is preliminary data.</text>
</comment>
<organism evidence="3 4">
    <name type="scientific">Dyella dinghuensis</name>
    <dbReference type="NCBI Taxonomy" id="1920169"/>
    <lineage>
        <taxon>Bacteria</taxon>
        <taxon>Pseudomonadati</taxon>
        <taxon>Pseudomonadota</taxon>
        <taxon>Gammaproteobacteria</taxon>
        <taxon>Lysobacterales</taxon>
        <taxon>Rhodanobacteraceae</taxon>
        <taxon>Dyella</taxon>
    </lineage>
</organism>
<dbReference type="EMBL" id="RYZR01000007">
    <property type="protein sequence ID" value="RUL62083.1"/>
    <property type="molecule type" value="Genomic_DNA"/>
</dbReference>
<feature type="compositionally biased region" description="Low complexity" evidence="1">
    <location>
        <begin position="134"/>
        <end position="150"/>
    </location>
</feature>
<protein>
    <submittedName>
        <fullName evidence="3">DUF4124 domain-containing protein</fullName>
    </submittedName>
</protein>
<name>A0A432LPX8_9GAMM</name>
<evidence type="ECO:0000256" key="2">
    <source>
        <dbReference type="SAM" id="SignalP"/>
    </source>
</evidence>
<feature type="chain" id="PRO_5019278628" evidence="2">
    <location>
        <begin position="20"/>
        <end position="201"/>
    </location>
</feature>
<accession>A0A432LPX8</accession>
<evidence type="ECO:0000256" key="1">
    <source>
        <dbReference type="SAM" id="MobiDB-lite"/>
    </source>
</evidence>